<sequence>MLTVKPSDVGAKGIGHFGFFRPEHRDTLWRGVAEWIQGE</sequence>
<evidence type="ECO:0000313" key="2">
    <source>
        <dbReference type="Proteomes" id="UP000063308"/>
    </source>
</evidence>
<proteinExistence type="predicted"/>
<evidence type="ECO:0000313" key="1">
    <source>
        <dbReference type="EMBL" id="BAR61025.1"/>
    </source>
</evidence>
<name>A0A0E3VWJ6_9BRAD</name>
<reference evidence="1 2" key="1">
    <citation type="submission" date="2014-11" db="EMBL/GenBank/DDBJ databases">
        <title>Symbiosis island explosion on the genome of extra-slow-growing strains of soybean bradyrhizobia with massive insertion sequences.</title>
        <authorList>
            <person name="Iida T."/>
            <person name="Minamisawa K."/>
        </authorList>
    </citation>
    <scope>NUCLEOTIDE SEQUENCE [LARGE SCALE GENOMIC DNA]</scope>
    <source>
        <strain evidence="1 2">NK6</strain>
    </source>
</reference>
<protein>
    <submittedName>
        <fullName evidence="1">Uncharacterized protein</fullName>
    </submittedName>
</protein>
<dbReference type="AlphaFoldDB" id="A0A0E3VWJ6"/>
<dbReference type="EMBL" id="AP014685">
    <property type="protein sequence ID" value="BAR61025.1"/>
    <property type="molecule type" value="Genomic_DNA"/>
</dbReference>
<accession>A0A0E3VWJ6</accession>
<dbReference type="Proteomes" id="UP000063308">
    <property type="component" value="Chromosome"/>
</dbReference>
<organism evidence="1 2">
    <name type="scientific">Bradyrhizobium diazoefficiens</name>
    <dbReference type="NCBI Taxonomy" id="1355477"/>
    <lineage>
        <taxon>Bacteria</taxon>
        <taxon>Pseudomonadati</taxon>
        <taxon>Pseudomonadota</taxon>
        <taxon>Alphaproteobacteria</taxon>
        <taxon>Hyphomicrobiales</taxon>
        <taxon>Nitrobacteraceae</taxon>
        <taxon>Bradyrhizobium</taxon>
    </lineage>
</organism>
<gene>
    <name evidence="1" type="ORF">NK6_7874</name>
</gene>